<dbReference type="SUPFAM" id="SSF46785">
    <property type="entry name" value="Winged helix' DNA-binding domain"/>
    <property type="match status" value="1"/>
</dbReference>
<dbReference type="PROSITE" id="PS50931">
    <property type="entry name" value="HTH_LYSR"/>
    <property type="match status" value="1"/>
</dbReference>
<organism evidence="6 7">
    <name type="scientific">Pseudoxanthobacter soli DSM 19599</name>
    <dbReference type="NCBI Taxonomy" id="1123029"/>
    <lineage>
        <taxon>Bacteria</taxon>
        <taxon>Pseudomonadati</taxon>
        <taxon>Pseudomonadota</taxon>
        <taxon>Alphaproteobacteria</taxon>
        <taxon>Hyphomicrobiales</taxon>
        <taxon>Segnochrobactraceae</taxon>
        <taxon>Pseudoxanthobacter</taxon>
    </lineage>
</organism>
<keyword evidence="4" id="KW-0804">Transcription</keyword>
<dbReference type="InterPro" id="IPR036390">
    <property type="entry name" value="WH_DNA-bd_sf"/>
</dbReference>
<proteinExistence type="inferred from homology"/>
<dbReference type="PANTHER" id="PTHR30579:SF2">
    <property type="entry name" value="HTH-TYPE TRANSCRIPTIONAL REGULATOR ARGP"/>
    <property type="match status" value="1"/>
</dbReference>
<dbReference type="AlphaFoldDB" id="A0A1M7Z661"/>
<keyword evidence="3" id="KW-0238">DNA-binding</keyword>
<keyword evidence="7" id="KW-1185">Reference proteome</keyword>
<sequence length="299" mass="31807">MLDYPSLAAVAAVVREGSFERAAAVLGITPSAVSQRVRGLEERLGAVLVVRGQPCEATDLGRTLCAHLDRVRLLEHDIAPALGGGVLAARERVTLRIAVNADSLATWFPAAAARFGAATDVSLDITLDDEAHTAARLRAGDVLAAVTAEREPVQGCRTLALGALRYVACASPAFARRHFASGITAQTLGAAPYLRFDRRDFLQARWAREAHGIELAGPVHWVPSTHGFLDMTLVGLGWGIHPRVMVEPHLAAGRLIELAPGHRVDVALYWTVTRLHAAALRRLTDAVRAAAGEGLVSAV</sequence>
<evidence type="ECO:0000256" key="2">
    <source>
        <dbReference type="ARBA" id="ARBA00023015"/>
    </source>
</evidence>
<dbReference type="NCBIfam" id="NF002964">
    <property type="entry name" value="PRK03635.1"/>
    <property type="match status" value="1"/>
</dbReference>
<protein>
    <submittedName>
        <fullName evidence="6">LysR family transcriptional regulator, chromosome initiation inhibitor</fullName>
    </submittedName>
</protein>
<dbReference type="Gene3D" id="3.40.190.290">
    <property type="match status" value="1"/>
</dbReference>
<dbReference type="InterPro" id="IPR050176">
    <property type="entry name" value="LTTR"/>
</dbReference>
<evidence type="ECO:0000256" key="1">
    <source>
        <dbReference type="ARBA" id="ARBA00009437"/>
    </source>
</evidence>
<accession>A0A1M7Z661</accession>
<evidence type="ECO:0000256" key="3">
    <source>
        <dbReference type="ARBA" id="ARBA00023125"/>
    </source>
</evidence>
<dbReference type="InterPro" id="IPR005119">
    <property type="entry name" value="LysR_subst-bd"/>
</dbReference>
<dbReference type="NCBIfam" id="TIGR03298">
    <property type="entry name" value="argP"/>
    <property type="match status" value="1"/>
</dbReference>
<comment type="similarity">
    <text evidence="1">Belongs to the LysR transcriptional regulatory family.</text>
</comment>
<dbReference type="SUPFAM" id="SSF53850">
    <property type="entry name" value="Periplasmic binding protein-like II"/>
    <property type="match status" value="1"/>
</dbReference>
<evidence type="ECO:0000256" key="4">
    <source>
        <dbReference type="ARBA" id="ARBA00023163"/>
    </source>
</evidence>
<dbReference type="Gene3D" id="1.10.10.10">
    <property type="entry name" value="Winged helix-like DNA-binding domain superfamily/Winged helix DNA-binding domain"/>
    <property type="match status" value="1"/>
</dbReference>
<dbReference type="EMBL" id="FRXO01000001">
    <property type="protein sequence ID" value="SHO60381.1"/>
    <property type="molecule type" value="Genomic_DNA"/>
</dbReference>
<feature type="domain" description="HTH lysR-type" evidence="5">
    <location>
        <begin position="2"/>
        <end position="58"/>
    </location>
</feature>
<dbReference type="Proteomes" id="UP000186406">
    <property type="component" value="Unassembled WGS sequence"/>
</dbReference>
<dbReference type="NCBIfam" id="NF009888">
    <property type="entry name" value="PRK13348.1"/>
    <property type="match status" value="1"/>
</dbReference>
<dbReference type="STRING" id="1123029.SAMN02745172_00274"/>
<dbReference type="InterPro" id="IPR036388">
    <property type="entry name" value="WH-like_DNA-bd_sf"/>
</dbReference>
<dbReference type="InterPro" id="IPR000847">
    <property type="entry name" value="LysR_HTH_N"/>
</dbReference>
<keyword evidence="2" id="KW-0805">Transcription regulation</keyword>
<reference evidence="6 7" key="1">
    <citation type="submission" date="2016-12" db="EMBL/GenBank/DDBJ databases">
        <authorList>
            <person name="Song W.-J."/>
            <person name="Kurnit D.M."/>
        </authorList>
    </citation>
    <scope>NUCLEOTIDE SEQUENCE [LARGE SCALE GENOMIC DNA]</scope>
    <source>
        <strain evidence="6 7">DSM 19599</strain>
    </source>
</reference>
<dbReference type="RefSeq" id="WP_073625407.1">
    <property type="nucleotide sequence ID" value="NZ_FRXO01000001.1"/>
</dbReference>
<dbReference type="PANTHER" id="PTHR30579">
    <property type="entry name" value="TRANSCRIPTIONAL REGULATOR"/>
    <property type="match status" value="1"/>
</dbReference>
<dbReference type="InterPro" id="IPR017685">
    <property type="entry name" value="ArgP"/>
</dbReference>
<name>A0A1M7Z661_9HYPH</name>
<dbReference type="OrthoDB" id="3252676at2"/>
<dbReference type="Pfam" id="PF00126">
    <property type="entry name" value="HTH_1"/>
    <property type="match status" value="1"/>
</dbReference>
<dbReference type="GO" id="GO:0003677">
    <property type="term" value="F:DNA binding"/>
    <property type="evidence" value="ECO:0007669"/>
    <property type="project" value="UniProtKB-KW"/>
</dbReference>
<evidence type="ECO:0000259" key="5">
    <source>
        <dbReference type="PROSITE" id="PS50931"/>
    </source>
</evidence>
<dbReference type="Pfam" id="PF03466">
    <property type="entry name" value="LysR_substrate"/>
    <property type="match status" value="1"/>
</dbReference>
<gene>
    <name evidence="6" type="ORF">SAMN02745172_00274</name>
</gene>
<evidence type="ECO:0000313" key="6">
    <source>
        <dbReference type="EMBL" id="SHO60381.1"/>
    </source>
</evidence>
<dbReference type="GO" id="GO:0003700">
    <property type="term" value="F:DNA-binding transcription factor activity"/>
    <property type="evidence" value="ECO:0007669"/>
    <property type="project" value="InterPro"/>
</dbReference>
<evidence type="ECO:0000313" key="7">
    <source>
        <dbReference type="Proteomes" id="UP000186406"/>
    </source>
</evidence>